<sequence length="902" mass="96997">MSLSGYWDVLGRQIQTMLKDPRRIGLGSPRRRLEEFSPTGYEQRFGSDVERNGNIGEQKDVRRRARARSVPAMGAGIASINYERADEGEQRFSWTHTPTAARKQGLSDGWNDEDSATKENRSFTPCRRRTSTPDLRQLSQAEERTPSANGGTLSPRHPPHQRNLDTLGGGTVTPVPGSIVTDIARAPPTGSTAPDAAPRAHNPRPDPDGDGETGSTEKPMYLPYRSSSLPVNADNGSSRHIFQRLGRKGINVLDKGYMLLLDPYPNQRSKRRVSVHHQKLSPVVELGSAERSPYRLSELVSQRSTSGMDEEWKGHKHGSGYSPDGRSSIASSPRTGGSSQRLGYGTVDLEDSTENGDGARKLSTSASLRSGDSATSCLPSNAVEAKSNHSSPALNFCDDQSRMSGNHATNVIWEPTSPTASLDERVSGLAGRAEETSQEGCSERLASSHFSESSVSARASVVESDAGVGEDRDGNEDGGERTTDGRSSTASSSRTAKSSGQRGHGTFAHDSRAASTASHTLPVVNPSYSDQTSKHGSRSTVSGAKSAFSSPSLYSHRSVARTSSSHATSARRASPSPTASRTGCGSRSDSRDTESEVESPCQSTKTLGSGVTHTGGSLADVESNADEEASSTSLSSGRWTTRDNIEGADRFSSTSHSSTFNTAGCGLGDDNRPRNTLKELWRTSAFTDLTITSGAYSFPLHRCILSTQSPFFAHACRHNLHPSPKGLILAMDSDDPTALHSMLQYFYTGNLSVPFDNLLILGGPAIPSLDILLKVYKLATKYSLPDLKELAAEQYCAVLANEWPKGHGILLAKGLIETFNEEFEEPEVLREATLEVAVRFSEELLGDLVVYDMLEGEPLRALVRRLSSSVRGSEDRSRADLSKQSSISSADTTGDPVIGAIW</sequence>
<comment type="caution">
    <text evidence="1">The sequence shown here is derived from an EMBL/GenBank/DDBJ whole genome shotgun (WGS) entry which is preliminary data.</text>
</comment>
<accession>A0ACC3NK75</accession>
<protein>
    <submittedName>
        <fullName evidence="1">Uncharacterized protein</fullName>
    </submittedName>
</protein>
<dbReference type="Proteomes" id="UP001281147">
    <property type="component" value="Unassembled WGS sequence"/>
</dbReference>
<name>A0ACC3NK75_9PEZI</name>
<proteinExistence type="predicted"/>
<gene>
    <name evidence="1" type="ORF">LTR37_005129</name>
</gene>
<evidence type="ECO:0000313" key="2">
    <source>
        <dbReference type="Proteomes" id="UP001281147"/>
    </source>
</evidence>
<organism evidence="1 2">
    <name type="scientific">Vermiconidia calcicola</name>
    <dbReference type="NCBI Taxonomy" id="1690605"/>
    <lineage>
        <taxon>Eukaryota</taxon>
        <taxon>Fungi</taxon>
        <taxon>Dikarya</taxon>
        <taxon>Ascomycota</taxon>
        <taxon>Pezizomycotina</taxon>
        <taxon>Dothideomycetes</taxon>
        <taxon>Dothideomycetidae</taxon>
        <taxon>Mycosphaerellales</taxon>
        <taxon>Extremaceae</taxon>
        <taxon>Vermiconidia</taxon>
    </lineage>
</organism>
<reference evidence="1" key="1">
    <citation type="submission" date="2023-07" db="EMBL/GenBank/DDBJ databases">
        <title>Black Yeasts Isolated from many extreme environments.</title>
        <authorList>
            <person name="Coleine C."/>
            <person name="Stajich J.E."/>
            <person name="Selbmann L."/>
        </authorList>
    </citation>
    <scope>NUCLEOTIDE SEQUENCE</scope>
    <source>
        <strain evidence="1">CCFEE 5714</strain>
    </source>
</reference>
<dbReference type="EMBL" id="JAUTXU010000032">
    <property type="protein sequence ID" value="KAK3718316.1"/>
    <property type="molecule type" value="Genomic_DNA"/>
</dbReference>
<keyword evidence="2" id="KW-1185">Reference proteome</keyword>
<evidence type="ECO:0000313" key="1">
    <source>
        <dbReference type="EMBL" id="KAK3718316.1"/>
    </source>
</evidence>